<organism evidence="2 3">
    <name type="scientific">Petrocella atlantisensis</name>
    <dbReference type="NCBI Taxonomy" id="2173034"/>
    <lineage>
        <taxon>Bacteria</taxon>
        <taxon>Bacillati</taxon>
        <taxon>Bacillota</taxon>
        <taxon>Clostridia</taxon>
        <taxon>Lachnospirales</taxon>
        <taxon>Vallitaleaceae</taxon>
        <taxon>Petrocella</taxon>
    </lineage>
</organism>
<feature type="transmembrane region" description="Helical" evidence="1">
    <location>
        <begin position="21"/>
        <end position="43"/>
    </location>
</feature>
<keyword evidence="1" id="KW-1133">Transmembrane helix</keyword>
<keyword evidence="1" id="KW-0812">Transmembrane</keyword>
<keyword evidence="3" id="KW-1185">Reference proteome</keyword>
<evidence type="ECO:0000313" key="3">
    <source>
        <dbReference type="Proteomes" id="UP000279029"/>
    </source>
</evidence>
<dbReference type="KEGG" id="cbar:PATL70BA_2777"/>
<dbReference type="RefSeq" id="WP_125137780.1">
    <property type="nucleotide sequence ID" value="NZ_LR130778.1"/>
</dbReference>
<dbReference type="Proteomes" id="UP000279029">
    <property type="component" value="Chromosome"/>
</dbReference>
<proteinExistence type="predicted"/>
<dbReference type="AlphaFoldDB" id="A0A3P7PZV3"/>
<dbReference type="EMBL" id="LR130778">
    <property type="protein sequence ID" value="VDN48681.1"/>
    <property type="molecule type" value="Genomic_DNA"/>
</dbReference>
<reference evidence="2 3" key="1">
    <citation type="submission" date="2018-09" db="EMBL/GenBank/DDBJ databases">
        <authorList>
            <person name="Postec A."/>
        </authorList>
    </citation>
    <scope>NUCLEOTIDE SEQUENCE [LARGE SCALE GENOMIC DNA]</scope>
    <source>
        <strain evidence="2">70B-A</strain>
    </source>
</reference>
<feature type="transmembrane region" description="Helical" evidence="1">
    <location>
        <begin position="55"/>
        <end position="75"/>
    </location>
</feature>
<evidence type="ECO:0000313" key="2">
    <source>
        <dbReference type="EMBL" id="VDN48681.1"/>
    </source>
</evidence>
<accession>A0A3P7PZV3</accession>
<sequence length="152" mass="17730">MIKKLMNLELETLDTFDNWPTWTRWFFALPVSFGAYTIVYWLVSLINQWKITEDTVLGTVFMHVFFALIPLYIFYNIIPKHKMVFTGILSGFYLVIHGFMIVGGVFFIVIGEREFLNHFSHSVLPSLLGFATVLVLLNMFRKHSKLSKEEAI</sequence>
<name>A0A3P7PZV3_9FIRM</name>
<gene>
    <name evidence="2" type="ORF">PATL70BA_2777</name>
</gene>
<keyword evidence="1" id="KW-0472">Membrane</keyword>
<feature type="transmembrane region" description="Helical" evidence="1">
    <location>
        <begin position="87"/>
        <end position="110"/>
    </location>
</feature>
<protein>
    <submittedName>
        <fullName evidence="2">Uncharacterized protein</fullName>
    </submittedName>
</protein>
<feature type="transmembrane region" description="Helical" evidence="1">
    <location>
        <begin position="122"/>
        <end position="140"/>
    </location>
</feature>
<evidence type="ECO:0000256" key="1">
    <source>
        <dbReference type="SAM" id="Phobius"/>
    </source>
</evidence>